<name>A0A2I0J2R9_PUNGR</name>
<keyword evidence="2" id="KW-1185">Reference proteome</keyword>
<proteinExistence type="predicted"/>
<dbReference type="EMBL" id="PGOL01002164">
    <property type="protein sequence ID" value="PKI49996.1"/>
    <property type="molecule type" value="Genomic_DNA"/>
</dbReference>
<organism evidence="1 2">
    <name type="scientific">Punica granatum</name>
    <name type="common">Pomegranate</name>
    <dbReference type="NCBI Taxonomy" id="22663"/>
    <lineage>
        <taxon>Eukaryota</taxon>
        <taxon>Viridiplantae</taxon>
        <taxon>Streptophyta</taxon>
        <taxon>Embryophyta</taxon>
        <taxon>Tracheophyta</taxon>
        <taxon>Spermatophyta</taxon>
        <taxon>Magnoliopsida</taxon>
        <taxon>eudicotyledons</taxon>
        <taxon>Gunneridae</taxon>
        <taxon>Pentapetalae</taxon>
        <taxon>rosids</taxon>
        <taxon>malvids</taxon>
        <taxon>Myrtales</taxon>
        <taxon>Lythraceae</taxon>
        <taxon>Punica</taxon>
    </lineage>
</organism>
<dbReference type="Proteomes" id="UP000233551">
    <property type="component" value="Unassembled WGS sequence"/>
</dbReference>
<comment type="caution">
    <text evidence="1">The sequence shown here is derived from an EMBL/GenBank/DDBJ whole genome shotgun (WGS) entry which is preliminary data.</text>
</comment>
<evidence type="ECO:0000313" key="2">
    <source>
        <dbReference type="Proteomes" id="UP000233551"/>
    </source>
</evidence>
<accession>A0A2I0J2R9</accession>
<dbReference type="AlphaFoldDB" id="A0A2I0J2R9"/>
<gene>
    <name evidence="1" type="ORF">CRG98_029617</name>
</gene>
<protein>
    <submittedName>
        <fullName evidence="1">Uncharacterized protein</fullName>
    </submittedName>
</protein>
<sequence length="63" mass="6777">MENTRGHSIEKYITPELDSISKLRRKPVERIALIAIVTTSSTAAVDDLDTVTSAAFSSGALEV</sequence>
<reference evidence="1 2" key="1">
    <citation type="submission" date="2017-11" db="EMBL/GenBank/DDBJ databases">
        <title>De-novo sequencing of pomegranate (Punica granatum L.) genome.</title>
        <authorList>
            <person name="Akparov Z."/>
            <person name="Amiraslanov A."/>
            <person name="Hajiyeva S."/>
            <person name="Abbasov M."/>
            <person name="Kaur K."/>
            <person name="Hamwieh A."/>
            <person name="Solovyev V."/>
            <person name="Salamov A."/>
            <person name="Braich B."/>
            <person name="Kosarev P."/>
            <person name="Mahmoud A."/>
            <person name="Hajiyev E."/>
            <person name="Babayeva S."/>
            <person name="Izzatullayeva V."/>
            <person name="Mammadov A."/>
            <person name="Mammadov A."/>
            <person name="Sharifova S."/>
            <person name="Ojaghi J."/>
            <person name="Eynullazada K."/>
            <person name="Bayramov B."/>
            <person name="Abdulazimova A."/>
            <person name="Shahmuradov I."/>
        </authorList>
    </citation>
    <scope>NUCLEOTIDE SEQUENCE [LARGE SCALE GENOMIC DNA]</scope>
    <source>
        <strain evidence="2">cv. AG2017</strain>
        <tissue evidence="1">Leaf</tissue>
    </source>
</reference>
<evidence type="ECO:0000313" key="1">
    <source>
        <dbReference type="EMBL" id="PKI49996.1"/>
    </source>
</evidence>